<protein>
    <submittedName>
        <fullName evidence="9">ABC transporter permease</fullName>
    </submittedName>
</protein>
<sequence length="406" mass="44334">MNALMITWKHITSKKLSSFLSILLIAFGSAILCVLLLAAAQISSKLDRNAKDIDLVVGAKGSPLQLILSSIYYIDFPTGNIPLIEAQKIMSSPFVKRAVPLALGDNYNGTRIVGTDTNFIALYDLSLQKGQFWKEDFQTTIGADVAEVNQLKIGDSFYGAHGLTGSSDVHKAHAYKVVGILKKQDNVTDNLIMTNVASVWKMHDPKDEEKQKEPHSTVEKKTPEIQDRELTSILIQYRSPMSVVMFPRMVNATTNMQSASPAMESTRLFSLIGVGIDTLQWFAGLIMAIAGISVFVNLYNSLKERSYDLAIMRVLGASRAKLFLIVISEGIILTLIGTTLGIALGHAVVELIGHFQDNGQAKLTGLIMISGEYKLLIIGLIIGIIASLIPSFQAYRSNISSTLAKN</sequence>
<accession>A0ABV8PH41</accession>
<dbReference type="RefSeq" id="WP_378988547.1">
    <property type="nucleotide sequence ID" value="NZ_JBHSBW010000016.1"/>
</dbReference>
<evidence type="ECO:0000259" key="8">
    <source>
        <dbReference type="Pfam" id="PF12704"/>
    </source>
</evidence>
<feature type="domain" description="MacB-like periplasmic core" evidence="8">
    <location>
        <begin position="18"/>
        <end position="199"/>
    </location>
</feature>
<keyword evidence="4 6" id="KW-1133">Transmembrane helix</keyword>
<dbReference type="InterPro" id="IPR051125">
    <property type="entry name" value="ABC-4/HrtB_transporter"/>
</dbReference>
<dbReference type="PANTHER" id="PTHR43738">
    <property type="entry name" value="ABC TRANSPORTER, MEMBRANE PROTEIN"/>
    <property type="match status" value="1"/>
</dbReference>
<keyword evidence="10" id="KW-1185">Reference proteome</keyword>
<keyword evidence="2" id="KW-1003">Cell membrane</keyword>
<keyword evidence="5 6" id="KW-0472">Membrane</keyword>
<comment type="subcellular location">
    <subcellularLocation>
        <location evidence="1">Cell membrane</location>
        <topology evidence="1">Multi-pass membrane protein</topology>
    </subcellularLocation>
</comment>
<evidence type="ECO:0000256" key="5">
    <source>
        <dbReference type="ARBA" id="ARBA00023136"/>
    </source>
</evidence>
<name>A0ABV8PH41_9SPHI</name>
<evidence type="ECO:0000313" key="10">
    <source>
        <dbReference type="Proteomes" id="UP001595789"/>
    </source>
</evidence>
<gene>
    <name evidence="9" type="ORF">ACFOWA_19505</name>
</gene>
<feature type="transmembrane region" description="Helical" evidence="6">
    <location>
        <begin position="281"/>
        <end position="302"/>
    </location>
</feature>
<evidence type="ECO:0000256" key="1">
    <source>
        <dbReference type="ARBA" id="ARBA00004651"/>
    </source>
</evidence>
<comment type="caution">
    <text evidence="9">The sequence shown here is derived from an EMBL/GenBank/DDBJ whole genome shotgun (WGS) entry which is preliminary data.</text>
</comment>
<dbReference type="Pfam" id="PF12704">
    <property type="entry name" value="MacB_PCD"/>
    <property type="match status" value="1"/>
</dbReference>
<dbReference type="Pfam" id="PF02687">
    <property type="entry name" value="FtsX"/>
    <property type="match status" value="1"/>
</dbReference>
<evidence type="ECO:0000256" key="6">
    <source>
        <dbReference type="SAM" id="Phobius"/>
    </source>
</evidence>
<evidence type="ECO:0000313" key="9">
    <source>
        <dbReference type="EMBL" id="MFC4213388.1"/>
    </source>
</evidence>
<dbReference type="InterPro" id="IPR025857">
    <property type="entry name" value="MacB_PCD"/>
</dbReference>
<evidence type="ECO:0000256" key="4">
    <source>
        <dbReference type="ARBA" id="ARBA00022989"/>
    </source>
</evidence>
<organism evidence="9 10">
    <name type="scientific">Pedobacter lithocola</name>
    <dbReference type="NCBI Taxonomy" id="1908239"/>
    <lineage>
        <taxon>Bacteria</taxon>
        <taxon>Pseudomonadati</taxon>
        <taxon>Bacteroidota</taxon>
        <taxon>Sphingobacteriia</taxon>
        <taxon>Sphingobacteriales</taxon>
        <taxon>Sphingobacteriaceae</taxon>
        <taxon>Pedobacter</taxon>
    </lineage>
</organism>
<evidence type="ECO:0000259" key="7">
    <source>
        <dbReference type="Pfam" id="PF02687"/>
    </source>
</evidence>
<evidence type="ECO:0000256" key="3">
    <source>
        <dbReference type="ARBA" id="ARBA00022692"/>
    </source>
</evidence>
<dbReference type="InterPro" id="IPR003838">
    <property type="entry name" value="ABC3_permease_C"/>
</dbReference>
<evidence type="ECO:0000256" key="2">
    <source>
        <dbReference type="ARBA" id="ARBA00022475"/>
    </source>
</evidence>
<reference evidence="10" key="1">
    <citation type="journal article" date="2019" name="Int. J. Syst. Evol. Microbiol.">
        <title>The Global Catalogue of Microorganisms (GCM) 10K type strain sequencing project: providing services to taxonomists for standard genome sequencing and annotation.</title>
        <authorList>
            <consortium name="The Broad Institute Genomics Platform"/>
            <consortium name="The Broad Institute Genome Sequencing Center for Infectious Disease"/>
            <person name="Wu L."/>
            <person name="Ma J."/>
        </authorList>
    </citation>
    <scope>NUCLEOTIDE SEQUENCE [LARGE SCALE GENOMIC DNA]</scope>
    <source>
        <strain evidence="10">CCM 8691</strain>
    </source>
</reference>
<proteinExistence type="predicted"/>
<dbReference type="PANTHER" id="PTHR43738:SF2">
    <property type="entry name" value="ABC TRANSPORTER PERMEASE"/>
    <property type="match status" value="1"/>
</dbReference>
<feature type="transmembrane region" description="Helical" evidence="6">
    <location>
        <begin position="375"/>
        <end position="395"/>
    </location>
</feature>
<keyword evidence="3 6" id="KW-0812">Transmembrane</keyword>
<feature type="transmembrane region" description="Helical" evidence="6">
    <location>
        <begin position="322"/>
        <end position="355"/>
    </location>
</feature>
<dbReference type="Proteomes" id="UP001595789">
    <property type="component" value="Unassembled WGS sequence"/>
</dbReference>
<feature type="domain" description="ABC3 transporter permease C-terminal" evidence="7">
    <location>
        <begin position="282"/>
        <end position="392"/>
    </location>
</feature>
<dbReference type="EMBL" id="JBHSBW010000016">
    <property type="protein sequence ID" value="MFC4213388.1"/>
    <property type="molecule type" value="Genomic_DNA"/>
</dbReference>